<organism evidence="3 4">
    <name type="scientific">Tritrichomonas musculus</name>
    <dbReference type="NCBI Taxonomy" id="1915356"/>
    <lineage>
        <taxon>Eukaryota</taxon>
        <taxon>Metamonada</taxon>
        <taxon>Parabasalia</taxon>
        <taxon>Tritrichomonadida</taxon>
        <taxon>Tritrichomonadidae</taxon>
        <taxon>Tritrichomonas</taxon>
    </lineage>
</organism>
<feature type="region of interest" description="Disordered" evidence="1">
    <location>
        <begin position="176"/>
        <end position="211"/>
    </location>
</feature>
<sequence length="353" mass="39755">MQAQPTAPIHGPIVPNPPSFQSNGILTPEEFENLKRQIQLLRISQLRYIVKKYELPASGNKTRLVQIVLHLFDAMRNTTLLSSINAEVLNIISSFHEPFTNPLEKTHKLFLQKPESLQNVEFRLSFHPFIRYPFIYDAENTLIPAPPLLGPIYVLPGISSGKFSFSIESLLRNKNDQNENINNNADSKKSNDSNDNKEENTASNNDAENNNQEQQINSNTLDFKICIDFAWPNGEVSPFEMIACMNCAQIIVSNDDPSPLPLDISDCCKISSQSNTAASSNLIIEFKSVQTKVPMTISIKQYELSSMSSVAANILNVEENALEFQGNLKQPLPMNDSIQNWMQDYAKRVYTTK</sequence>
<evidence type="ECO:0000259" key="2">
    <source>
        <dbReference type="PROSITE" id="PS50800"/>
    </source>
</evidence>
<dbReference type="InterPro" id="IPR003034">
    <property type="entry name" value="SAP_dom"/>
</dbReference>
<reference evidence="3 4" key="1">
    <citation type="submission" date="2024-04" db="EMBL/GenBank/DDBJ databases">
        <title>Tritrichomonas musculus Genome.</title>
        <authorList>
            <person name="Alves-Ferreira E."/>
            <person name="Grigg M."/>
            <person name="Lorenzi H."/>
            <person name="Galac M."/>
        </authorList>
    </citation>
    <scope>NUCLEOTIDE SEQUENCE [LARGE SCALE GENOMIC DNA]</scope>
    <source>
        <strain evidence="3 4">EAF2021</strain>
    </source>
</reference>
<dbReference type="PROSITE" id="PS50800">
    <property type="entry name" value="SAP"/>
    <property type="match status" value="1"/>
</dbReference>
<name>A0ABR2JZ44_9EUKA</name>
<evidence type="ECO:0000313" key="3">
    <source>
        <dbReference type="EMBL" id="KAK8884129.1"/>
    </source>
</evidence>
<gene>
    <name evidence="3" type="ORF">M9Y10_043234</name>
</gene>
<feature type="compositionally biased region" description="Basic and acidic residues" evidence="1">
    <location>
        <begin position="186"/>
        <end position="200"/>
    </location>
</feature>
<keyword evidence="4" id="KW-1185">Reference proteome</keyword>
<feature type="domain" description="SAP" evidence="2">
    <location>
        <begin position="38"/>
        <end position="72"/>
    </location>
</feature>
<evidence type="ECO:0000313" key="4">
    <source>
        <dbReference type="Proteomes" id="UP001470230"/>
    </source>
</evidence>
<evidence type="ECO:0000256" key="1">
    <source>
        <dbReference type="SAM" id="MobiDB-lite"/>
    </source>
</evidence>
<dbReference type="InterPro" id="IPR036361">
    <property type="entry name" value="SAP_dom_sf"/>
</dbReference>
<dbReference type="Proteomes" id="UP001470230">
    <property type="component" value="Unassembled WGS sequence"/>
</dbReference>
<protein>
    <recommendedName>
        <fullName evidence="2">SAP domain-containing protein</fullName>
    </recommendedName>
</protein>
<dbReference type="SUPFAM" id="SSF68906">
    <property type="entry name" value="SAP domain"/>
    <property type="match status" value="1"/>
</dbReference>
<proteinExistence type="predicted"/>
<comment type="caution">
    <text evidence="3">The sequence shown here is derived from an EMBL/GenBank/DDBJ whole genome shotgun (WGS) entry which is preliminary data.</text>
</comment>
<dbReference type="EMBL" id="JAPFFF010000008">
    <property type="protein sequence ID" value="KAK8884129.1"/>
    <property type="molecule type" value="Genomic_DNA"/>
</dbReference>
<accession>A0ABR2JZ44</accession>
<feature type="compositionally biased region" description="Low complexity" evidence="1">
    <location>
        <begin position="201"/>
        <end position="211"/>
    </location>
</feature>